<dbReference type="RefSeq" id="WP_008397018.1">
    <property type="nucleotide sequence ID" value="NZ_CP173697.1"/>
</dbReference>
<proteinExistence type="predicted"/>
<evidence type="ECO:0000313" key="2">
    <source>
        <dbReference type="EMBL" id="CRL34068.1"/>
    </source>
</evidence>
<keyword evidence="1" id="KW-0812">Transmembrane</keyword>
<evidence type="ECO:0008006" key="4">
    <source>
        <dbReference type="Google" id="ProtNLM"/>
    </source>
</evidence>
<sequence length="120" mass="13449">MNKKKLAKSVVGIALIVSVAILIVVCVGKIKHIQNKKNIIGTWKNANAEEVFTFQENGGLVVNKDMPELGITCGNALYSISSSNMIFVEQRDNSVNFEIEVDQNELTIFFMGHKYWELTK</sequence>
<name>A0A0M6WDB1_9FIRM</name>
<keyword evidence="1" id="KW-0472">Membrane</keyword>
<dbReference type="AlphaFoldDB" id="A0A0M6WDB1"/>
<dbReference type="EMBL" id="CVRR01000005">
    <property type="protein sequence ID" value="CRL34068.1"/>
    <property type="molecule type" value="Genomic_DNA"/>
</dbReference>
<evidence type="ECO:0000313" key="3">
    <source>
        <dbReference type="Proteomes" id="UP000049979"/>
    </source>
</evidence>
<evidence type="ECO:0000256" key="1">
    <source>
        <dbReference type="SAM" id="Phobius"/>
    </source>
</evidence>
<organism evidence="2 3">
    <name type="scientific">Roseburia faecis</name>
    <dbReference type="NCBI Taxonomy" id="301302"/>
    <lineage>
        <taxon>Bacteria</taxon>
        <taxon>Bacillati</taxon>
        <taxon>Bacillota</taxon>
        <taxon>Clostridia</taxon>
        <taxon>Lachnospirales</taxon>
        <taxon>Lachnospiraceae</taxon>
        <taxon>Roseburia</taxon>
    </lineage>
</organism>
<dbReference type="GeneID" id="303259019"/>
<reference evidence="3" key="1">
    <citation type="submission" date="2015-05" db="EMBL/GenBank/DDBJ databases">
        <authorList>
            <consortium name="Pathogen Informatics"/>
        </authorList>
    </citation>
    <scope>NUCLEOTIDE SEQUENCE [LARGE SCALE GENOMIC DNA]</scope>
    <source>
        <strain evidence="3">M72</strain>
    </source>
</reference>
<protein>
    <recommendedName>
        <fullName evidence="4">DUF5640 domain-containing protein</fullName>
    </recommendedName>
</protein>
<keyword evidence="1" id="KW-1133">Transmembrane helix</keyword>
<keyword evidence="3" id="KW-1185">Reference proteome</keyword>
<feature type="transmembrane region" description="Helical" evidence="1">
    <location>
        <begin position="6"/>
        <end position="27"/>
    </location>
</feature>
<dbReference type="OrthoDB" id="2056873at2"/>
<accession>A0A0M6WDB1</accession>
<dbReference type="Proteomes" id="UP000049979">
    <property type="component" value="Unassembled WGS sequence"/>
</dbReference>
<gene>
    <name evidence="2" type="ORF">M72_03841</name>
</gene>